<comment type="subcellular location">
    <subcellularLocation>
        <location evidence="1">Cytoplasm</location>
    </subcellularLocation>
</comment>
<dbReference type="RefSeq" id="WP_072283097.1">
    <property type="nucleotide sequence ID" value="NZ_CP015519.1"/>
</dbReference>
<dbReference type="InterPro" id="IPR007167">
    <property type="entry name" value="Fe-transptr_FeoA-like"/>
</dbReference>
<dbReference type="InterPro" id="IPR036388">
    <property type="entry name" value="WH-like_DNA-bd_sf"/>
</dbReference>
<dbReference type="InterPro" id="IPR008988">
    <property type="entry name" value="Transcriptional_repressor_C"/>
</dbReference>
<evidence type="ECO:0000256" key="1">
    <source>
        <dbReference type="ARBA" id="ARBA00004496"/>
    </source>
</evidence>
<dbReference type="SUPFAM" id="SSF50037">
    <property type="entry name" value="C-terminal domain of transcriptional repressors"/>
    <property type="match status" value="1"/>
</dbReference>
<dbReference type="InterPro" id="IPR036421">
    <property type="entry name" value="Fe_dep_repressor_sf"/>
</dbReference>
<dbReference type="Gene3D" id="2.30.30.90">
    <property type="match status" value="1"/>
</dbReference>
<protein>
    <submittedName>
        <fullName evidence="5">DtxR family iron dependent repressor</fullName>
    </submittedName>
</protein>
<name>A0A1L3GML9_9BACT</name>
<dbReference type="GO" id="GO:0046983">
    <property type="term" value="F:protein dimerization activity"/>
    <property type="evidence" value="ECO:0007669"/>
    <property type="project" value="InterPro"/>
</dbReference>
<evidence type="ECO:0000313" key="6">
    <source>
        <dbReference type="Proteomes" id="UP000182517"/>
    </source>
</evidence>
<organism evidence="5 6">
    <name type="scientific">Syntrophotalea acetylenivorans</name>
    <dbReference type="NCBI Taxonomy" id="1842532"/>
    <lineage>
        <taxon>Bacteria</taxon>
        <taxon>Pseudomonadati</taxon>
        <taxon>Thermodesulfobacteriota</taxon>
        <taxon>Desulfuromonadia</taxon>
        <taxon>Desulfuromonadales</taxon>
        <taxon>Syntrophotaleaceae</taxon>
        <taxon>Syntrophotalea</taxon>
    </lineage>
</organism>
<dbReference type="Pfam" id="PF04023">
    <property type="entry name" value="FeoA"/>
    <property type="match status" value="1"/>
</dbReference>
<keyword evidence="6" id="KW-1185">Reference proteome</keyword>
<dbReference type="EMBL" id="CP015519">
    <property type="protein sequence ID" value="APG27135.1"/>
    <property type="molecule type" value="Genomic_DNA"/>
</dbReference>
<feature type="domain" description="Ferrous iron transporter FeoA-like" evidence="4">
    <location>
        <begin position="144"/>
        <end position="214"/>
    </location>
</feature>
<dbReference type="Pfam" id="PF02742">
    <property type="entry name" value="Fe_dep_repr_C"/>
    <property type="match status" value="1"/>
</dbReference>
<dbReference type="SUPFAM" id="SSF47979">
    <property type="entry name" value="Iron-dependent repressor protein, dimerization domain"/>
    <property type="match status" value="1"/>
</dbReference>
<dbReference type="PANTHER" id="PTHR33238:SF11">
    <property type="entry name" value="TRANSCRIPTIONAL REGULATOR MNTR"/>
    <property type="match status" value="1"/>
</dbReference>
<dbReference type="Gene3D" id="1.10.10.10">
    <property type="entry name" value="Winged helix-like DNA-binding domain superfamily/Winged helix DNA-binding domain"/>
    <property type="match status" value="1"/>
</dbReference>
<dbReference type="Proteomes" id="UP000182517">
    <property type="component" value="Chromosome"/>
</dbReference>
<comment type="subunit">
    <text evidence="2">Homodimer.</text>
</comment>
<dbReference type="GO" id="GO:0005737">
    <property type="term" value="C:cytoplasm"/>
    <property type="evidence" value="ECO:0007669"/>
    <property type="project" value="UniProtKB-SubCell"/>
</dbReference>
<evidence type="ECO:0000259" key="4">
    <source>
        <dbReference type="SMART" id="SM00899"/>
    </source>
</evidence>
<evidence type="ECO:0000256" key="2">
    <source>
        <dbReference type="ARBA" id="ARBA00011738"/>
    </source>
</evidence>
<dbReference type="InterPro" id="IPR050536">
    <property type="entry name" value="DtxR_MntR_Metal-Reg"/>
</dbReference>
<dbReference type="STRING" id="1842532.A7E78_04365"/>
<proteinExistence type="predicted"/>
<dbReference type="GO" id="GO:0003700">
    <property type="term" value="F:DNA-binding transcription factor activity"/>
    <property type="evidence" value="ECO:0007669"/>
    <property type="project" value="InterPro"/>
</dbReference>
<dbReference type="InterPro" id="IPR001367">
    <property type="entry name" value="Fe_dep_repressor"/>
</dbReference>
<accession>A0A1L3GML9</accession>
<evidence type="ECO:0000256" key="3">
    <source>
        <dbReference type="ARBA" id="ARBA00023004"/>
    </source>
</evidence>
<evidence type="ECO:0000313" key="5">
    <source>
        <dbReference type="EMBL" id="APG27135.1"/>
    </source>
</evidence>
<dbReference type="SMART" id="SM00529">
    <property type="entry name" value="HTH_DTXR"/>
    <property type="match status" value="1"/>
</dbReference>
<sequence length="215" mass="23988">MKASERIEEALEVLWECLMEDSSPQMEAENQLSQKLEISLDQLEQEGLVERSAETIQFTPAGKKEAERAIRRHRLSERLCYDIIETDQVDMEEAACQVEHIVKNGNEEKICRLLGHPETCPHGKPIPPGDCCRKAREAKERFVVPLTSLKPGEAGTIAYIKAGDSKKLQKLMVMGVLPGNAIELNANFPSFVFSVDYSQYAVDADMAAAIIVKRG</sequence>
<dbReference type="InterPro" id="IPR038157">
    <property type="entry name" value="FeoA_core_dom"/>
</dbReference>
<dbReference type="KEGG" id="pef:A7E78_04365"/>
<dbReference type="InterPro" id="IPR022689">
    <property type="entry name" value="Iron_dep_repressor"/>
</dbReference>
<dbReference type="OrthoDB" id="9791355at2"/>
<reference evidence="5 6" key="1">
    <citation type="journal article" date="2017" name="Genome Announc.">
        <title>Complete Genome Sequences of Two Acetylene-Fermenting Pelobacter acetylenicus Strains.</title>
        <authorList>
            <person name="Sutton J.M."/>
            <person name="Baesman S.M."/>
            <person name="Fierst J.L."/>
            <person name="Poret-Peterson A.T."/>
            <person name="Oremland R.S."/>
            <person name="Dunlap D.S."/>
            <person name="Akob D.M."/>
        </authorList>
    </citation>
    <scope>NUCLEOTIDE SEQUENCE [LARGE SCALE GENOMIC DNA]</scope>
    <source>
        <strain evidence="5 6">SFB93</strain>
    </source>
</reference>
<dbReference type="SMART" id="SM00899">
    <property type="entry name" value="FeoA"/>
    <property type="match status" value="1"/>
</dbReference>
<keyword evidence="3" id="KW-0408">Iron</keyword>
<dbReference type="AlphaFoldDB" id="A0A1L3GML9"/>
<dbReference type="GO" id="GO:0046914">
    <property type="term" value="F:transition metal ion binding"/>
    <property type="evidence" value="ECO:0007669"/>
    <property type="project" value="InterPro"/>
</dbReference>
<dbReference type="PANTHER" id="PTHR33238">
    <property type="entry name" value="IRON (METAL) DEPENDENT REPRESSOR, DTXR FAMILY"/>
    <property type="match status" value="1"/>
</dbReference>
<gene>
    <name evidence="5" type="ORF">A7E78_04365</name>
</gene>